<evidence type="ECO:0000313" key="1">
    <source>
        <dbReference type="EMBL" id="MBY81481.1"/>
    </source>
</evidence>
<organism evidence="1">
    <name type="scientific">Sipha flava</name>
    <name type="common">yellow sugarcane aphid</name>
    <dbReference type="NCBI Taxonomy" id="143950"/>
    <lineage>
        <taxon>Eukaryota</taxon>
        <taxon>Metazoa</taxon>
        <taxon>Ecdysozoa</taxon>
        <taxon>Arthropoda</taxon>
        <taxon>Hexapoda</taxon>
        <taxon>Insecta</taxon>
        <taxon>Pterygota</taxon>
        <taxon>Neoptera</taxon>
        <taxon>Paraneoptera</taxon>
        <taxon>Hemiptera</taxon>
        <taxon>Sternorrhyncha</taxon>
        <taxon>Aphidomorpha</taxon>
        <taxon>Aphidoidea</taxon>
        <taxon>Aphididae</taxon>
        <taxon>Sipha</taxon>
    </lineage>
</organism>
<sequence length="108" mass="12878">MLGILRRFVLMAQLHDKACRIHTCRYHRCCCCFTERYKYMVSQYVKKRREGLVYECGIHSFARAHTRAEGTQSRSSMFRFRNLFSKNNTVRSVRLALFTDEIIACDRL</sequence>
<reference evidence="1" key="1">
    <citation type="submission" date="2018-04" db="EMBL/GenBank/DDBJ databases">
        <title>Transcriptome assembly of Sipha flava.</title>
        <authorList>
            <person name="Scully E.D."/>
            <person name="Geib S.M."/>
            <person name="Palmer N.A."/>
            <person name="Koch K."/>
            <person name="Bradshaw J."/>
            <person name="Heng-Moss T."/>
            <person name="Sarath G."/>
        </authorList>
    </citation>
    <scope>NUCLEOTIDE SEQUENCE</scope>
</reference>
<name>A0A2S2QUQ5_9HEMI</name>
<dbReference type="AlphaFoldDB" id="A0A2S2QUQ5"/>
<gene>
    <name evidence="1" type="ORF">g.29294</name>
</gene>
<proteinExistence type="predicted"/>
<protein>
    <submittedName>
        <fullName evidence="1">Uncharacterized protein</fullName>
    </submittedName>
</protein>
<accession>A0A2S2QUQ5</accession>
<dbReference type="EMBL" id="GGMS01012278">
    <property type="protein sequence ID" value="MBY81481.1"/>
    <property type="molecule type" value="Transcribed_RNA"/>
</dbReference>